<evidence type="ECO:0000313" key="1">
    <source>
        <dbReference type="EMBL" id="GIN60828.1"/>
    </source>
</evidence>
<organism evidence="1 2">
    <name type="scientific">Robertmurraya siralis</name>
    <dbReference type="NCBI Taxonomy" id="77777"/>
    <lineage>
        <taxon>Bacteria</taxon>
        <taxon>Bacillati</taxon>
        <taxon>Bacillota</taxon>
        <taxon>Bacilli</taxon>
        <taxon>Bacillales</taxon>
        <taxon>Bacillaceae</taxon>
        <taxon>Robertmurraya</taxon>
    </lineage>
</organism>
<gene>
    <name evidence="1" type="primary">ypeQ</name>
    <name evidence="1" type="ORF">J27TS8_08210</name>
</gene>
<protein>
    <recommendedName>
        <fullName evidence="3">Zinc-finger domain-containing protein</fullName>
    </recommendedName>
</protein>
<dbReference type="RefSeq" id="WP_095306469.1">
    <property type="nucleotide sequence ID" value="NZ_BORC01000001.1"/>
</dbReference>
<proteinExistence type="predicted"/>
<reference evidence="1" key="1">
    <citation type="submission" date="2021-03" db="EMBL/GenBank/DDBJ databases">
        <title>Antimicrobial resistance genes in bacteria isolated from Japanese honey, and their potential for conferring macrolide and lincosamide resistance in the American foulbrood pathogen Paenibacillus larvae.</title>
        <authorList>
            <person name="Okamoto M."/>
            <person name="Kumagai M."/>
            <person name="Kanamori H."/>
            <person name="Takamatsu D."/>
        </authorList>
    </citation>
    <scope>NUCLEOTIDE SEQUENCE</scope>
    <source>
        <strain evidence="1">J27TS8</strain>
    </source>
</reference>
<dbReference type="EMBL" id="BORC01000001">
    <property type="protein sequence ID" value="GIN60828.1"/>
    <property type="molecule type" value="Genomic_DNA"/>
</dbReference>
<accession>A0A920BSB5</accession>
<dbReference type="Proteomes" id="UP000682111">
    <property type="component" value="Unassembled WGS sequence"/>
</dbReference>
<evidence type="ECO:0000313" key="2">
    <source>
        <dbReference type="Proteomes" id="UP000682111"/>
    </source>
</evidence>
<dbReference type="AlphaFoldDB" id="A0A920BSB5"/>
<sequence>MKRKDVLIEVEELLSSYCKDCFLHKYHKKEIGRTYAHRFCITQCTVGEKIKTVGKQLE</sequence>
<dbReference type="InterPro" id="IPR019718">
    <property type="entry name" value="DUF2602"/>
</dbReference>
<keyword evidence="2" id="KW-1185">Reference proteome</keyword>
<dbReference type="Pfam" id="PF10782">
    <property type="entry name" value="zf-C2HCIx2C"/>
    <property type="match status" value="1"/>
</dbReference>
<evidence type="ECO:0008006" key="3">
    <source>
        <dbReference type="Google" id="ProtNLM"/>
    </source>
</evidence>
<dbReference type="OrthoDB" id="2454446at2"/>
<comment type="caution">
    <text evidence="1">The sequence shown here is derived from an EMBL/GenBank/DDBJ whole genome shotgun (WGS) entry which is preliminary data.</text>
</comment>
<name>A0A920BSB5_9BACI</name>